<evidence type="ECO:0000313" key="1">
    <source>
        <dbReference type="EMBL" id="PSK95460.1"/>
    </source>
</evidence>
<dbReference type="PANTHER" id="PTHR34704:SF2">
    <property type="entry name" value="ATPASE"/>
    <property type="match status" value="1"/>
</dbReference>
<comment type="caution">
    <text evidence="1">The sequence shown here is derived from an EMBL/GenBank/DDBJ whole genome shotgun (WGS) entry which is preliminary data.</text>
</comment>
<evidence type="ECO:0000313" key="2">
    <source>
        <dbReference type="Proteomes" id="UP000240542"/>
    </source>
</evidence>
<dbReference type="OrthoDB" id="9813134at2"/>
<dbReference type="RefSeq" id="WP_106584788.1">
    <property type="nucleotide sequence ID" value="NZ_PYGA01000015.1"/>
</dbReference>
<reference evidence="1 2" key="1">
    <citation type="submission" date="2018-03" db="EMBL/GenBank/DDBJ databases">
        <title>Genomic Encyclopedia of Archaeal and Bacterial Type Strains, Phase II (KMG-II): from individual species to whole genera.</title>
        <authorList>
            <person name="Goeker M."/>
        </authorList>
    </citation>
    <scope>NUCLEOTIDE SEQUENCE [LARGE SCALE GENOMIC DNA]</scope>
    <source>
        <strain evidence="1 2">DSM 45312</strain>
    </source>
</reference>
<name>A0A2P8DE15_9ACTN</name>
<accession>A0A2P8DE15</accession>
<sequence>MDKPVEMFDRGYEWAALDRFINDPQPGATLGVVSGRRRQGKTYLLDAACRVAGGFYFGATEATDAESLRRVSTALTEHVRPASPYHFADWAEAVDALLALGAERPVPVVIDEFPYLARANPELPSLIQEAFRPQREQRTGSRSRLLLCGSALSFMGRLLSGNAPLRGRAGLELVVRPLDHRLAAEFWNIADPRLALKVNAIVGGTPAYRREFARGDSPTGPEDFDAWVIRTVLNPETPLFREARYLLAEEPDLRDTALYLSVLAAVADGNATRGGIAGYLERKATDVAHPINVLEDAGLLQRDSDAFRNNRPTYRIAEPLVGFYHAIMRPVWDQLERPGSAARVWQASRRRFTNNVLGPHFEQVCREWALHHADPELLGGLPARVGHGVVHDPSARTGHEVDAAVIGVADGAKPPLLAIGEAKWNDTMGIAHIERLQHIRELIARAGKYDTGRTRLICFSGAGFNDKARSAADASSDILLVDLPTLYGQGS</sequence>
<protein>
    <recommendedName>
        <fullName evidence="3">DUF234 domain-containing protein</fullName>
    </recommendedName>
</protein>
<dbReference type="InterPro" id="IPR027417">
    <property type="entry name" value="P-loop_NTPase"/>
</dbReference>
<dbReference type="AlphaFoldDB" id="A0A2P8DE15"/>
<dbReference type="EMBL" id="PYGA01000015">
    <property type="protein sequence ID" value="PSK95460.1"/>
    <property type="molecule type" value="Genomic_DNA"/>
</dbReference>
<dbReference type="Gene3D" id="3.40.50.300">
    <property type="entry name" value="P-loop containing nucleotide triphosphate hydrolases"/>
    <property type="match status" value="1"/>
</dbReference>
<dbReference type="Proteomes" id="UP000240542">
    <property type="component" value="Unassembled WGS sequence"/>
</dbReference>
<organism evidence="1 2">
    <name type="scientific">Murinocardiopsis flavida</name>
    <dbReference type="NCBI Taxonomy" id="645275"/>
    <lineage>
        <taxon>Bacteria</taxon>
        <taxon>Bacillati</taxon>
        <taxon>Actinomycetota</taxon>
        <taxon>Actinomycetes</taxon>
        <taxon>Streptosporangiales</taxon>
        <taxon>Nocardiopsidaceae</taxon>
        <taxon>Murinocardiopsis</taxon>
    </lineage>
</organism>
<dbReference type="PANTHER" id="PTHR34704">
    <property type="entry name" value="ATPASE"/>
    <property type="match status" value="1"/>
</dbReference>
<keyword evidence="2" id="KW-1185">Reference proteome</keyword>
<dbReference type="SUPFAM" id="SSF52540">
    <property type="entry name" value="P-loop containing nucleoside triphosphate hydrolases"/>
    <property type="match status" value="1"/>
</dbReference>
<evidence type="ECO:0008006" key="3">
    <source>
        <dbReference type="Google" id="ProtNLM"/>
    </source>
</evidence>
<proteinExistence type="predicted"/>
<gene>
    <name evidence="1" type="ORF">CLV63_115122</name>
</gene>